<dbReference type="SUPFAM" id="SSF159501">
    <property type="entry name" value="EreA/ChaN-like"/>
    <property type="match status" value="1"/>
</dbReference>
<dbReference type="RefSeq" id="WP_212993873.1">
    <property type="nucleotide sequence ID" value="NZ_BAABEA010000026.1"/>
</dbReference>
<evidence type="ECO:0000313" key="2">
    <source>
        <dbReference type="Proteomes" id="UP000681340"/>
    </source>
</evidence>
<reference evidence="1" key="1">
    <citation type="submission" date="2021-03" db="EMBL/GenBank/DDBJ databases">
        <title>Whole genome shotgun sequence of Actinoplanes auranticolor NBRC 12245.</title>
        <authorList>
            <person name="Komaki H."/>
            <person name="Tamura T."/>
        </authorList>
    </citation>
    <scope>NUCLEOTIDE SEQUENCE</scope>
    <source>
        <strain evidence="1">NBRC 12245</strain>
    </source>
</reference>
<dbReference type="CDD" id="cd14728">
    <property type="entry name" value="Ere-like"/>
    <property type="match status" value="1"/>
</dbReference>
<organism evidence="1 2">
    <name type="scientific">Actinoplanes auranticolor</name>
    <dbReference type="NCBI Taxonomy" id="47988"/>
    <lineage>
        <taxon>Bacteria</taxon>
        <taxon>Bacillati</taxon>
        <taxon>Actinomycetota</taxon>
        <taxon>Actinomycetes</taxon>
        <taxon>Micromonosporales</taxon>
        <taxon>Micromonosporaceae</taxon>
        <taxon>Actinoplanes</taxon>
    </lineage>
</organism>
<dbReference type="InterPro" id="IPR052036">
    <property type="entry name" value="Hydrolase/PRTase-associated"/>
</dbReference>
<keyword evidence="2" id="KW-1185">Reference proteome</keyword>
<gene>
    <name evidence="1" type="ORF">Aau02nite_80670</name>
</gene>
<proteinExistence type="predicted"/>
<dbReference type="GO" id="GO:0046677">
    <property type="term" value="P:response to antibiotic"/>
    <property type="evidence" value="ECO:0007669"/>
    <property type="project" value="InterPro"/>
</dbReference>
<dbReference type="Proteomes" id="UP000681340">
    <property type="component" value="Unassembled WGS sequence"/>
</dbReference>
<protein>
    <submittedName>
        <fullName evidence="1">Erythromycin esterase</fullName>
    </submittedName>
</protein>
<sequence length="407" mass="44062">MTAAFNAFVAERAIPLGTTDPHAPLDDLEPLVEILRDARVVAIGESAHHVREFHLWRHRLLRFLAERCGFTVFAMESGFSEGLAVDDWVRGGPGDLDELAEHGITYRMGRCPEMRDLLRWMRSSPLPLRFSGVDVPGSTASPLPALDSLRRYLGKVDADALPLVDRIAEYARAYAGEHTLLAYRAYAAIDGADRDRATALLADLATRFDALAVEYTAAAGAGAYRTARHELRLACLLDQGLRSFTADFSHPKVAARDRGMAETVFELLGPDTKIVLAAHNTHIQRTPVRTPAFALSAMGHHLADRLGGDYVAMAVTAQAGRTSARRADPEAPGGVAVTSEILPPAPADSVEAAFRPSAGPVLVDLRAARDRMSGPARIRLSETFLDAPVLDAYDLVVSIPEITTTSR</sequence>
<comment type="caution">
    <text evidence="1">The sequence shown here is derived from an EMBL/GenBank/DDBJ whole genome shotgun (WGS) entry which is preliminary data.</text>
</comment>
<evidence type="ECO:0000313" key="1">
    <source>
        <dbReference type="EMBL" id="GIM78404.1"/>
    </source>
</evidence>
<dbReference type="AlphaFoldDB" id="A0A919SUV2"/>
<dbReference type="EMBL" id="BOQL01000073">
    <property type="protein sequence ID" value="GIM78404.1"/>
    <property type="molecule type" value="Genomic_DNA"/>
</dbReference>
<dbReference type="Pfam" id="PF05139">
    <property type="entry name" value="Erythro_esteras"/>
    <property type="match status" value="1"/>
</dbReference>
<dbReference type="InterPro" id="IPR007815">
    <property type="entry name" value="Emycin_Estase"/>
</dbReference>
<accession>A0A919SUV2</accession>
<dbReference type="Gene3D" id="3.40.1660.10">
    <property type="entry name" value="EreA-like (biosynthetic domain)"/>
    <property type="match status" value="1"/>
</dbReference>
<dbReference type="Gene3D" id="3.30.1870.10">
    <property type="entry name" value="EreA-like, domain 2"/>
    <property type="match status" value="1"/>
</dbReference>
<dbReference type="PANTHER" id="PTHR31299:SF0">
    <property type="entry name" value="ESTERASE, PUTATIVE (AFU_ORTHOLOGUE AFUA_1G05850)-RELATED"/>
    <property type="match status" value="1"/>
</dbReference>
<dbReference type="PANTHER" id="PTHR31299">
    <property type="entry name" value="ESTERASE, PUTATIVE (AFU_ORTHOLOGUE AFUA_1G05850)-RELATED"/>
    <property type="match status" value="1"/>
</dbReference>
<name>A0A919SUV2_9ACTN</name>
<dbReference type="Gene3D" id="1.20.1440.30">
    <property type="entry name" value="Biosynthetic Protein domain"/>
    <property type="match status" value="1"/>
</dbReference>